<dbReference type="Pfam" id="PF25800">
    <property type="entry name" value="FimV_N"/>
    <property type="match status" value="1"/>
</dbReference>
<evidence type="ECO:0000313" key="4">
    <source>
        <dbReference type="EMBL" id="MDR7089729.1"/>
    </source>
</evidence>
<feature type="region of interest" description="Disordered" evidence="1">
    <location>
        <begin position="261"/>
        <end position="318"/>
    </location>
</feature>
<comment type="caution">
    <text evidence="4">The sequence shown here is derived from an EMBL/GenBank/DDBJ whole genome shotgun (WGS) entry which is preliminary data.</text>
</comment>
<feature type="compositionally biased region" description="Polar residues" evidence="1">
    <location>
        <begin position="261"/>
        <end position="275"/>
    </location>
</feature>
<protein>
    <submittedName>
        <fullName evidence="4">Pilus assembly protein FimV</fullName>
    </submittedName>
</protein>
<dbReference type="NCBIfam" id="TIGR03504">
    <property type="entry name" value="FimV_Cterm"/>
    <property type="match status" value="1"/>
</dbReference>
<feature type="signal peptide" evidence="2">
    <location>
        <begin position="1"/>
        <end position="23"/>
    </location>
</feature>
<dbReference type="EMBL" id="JAVDVX010000002">
    <property type="protein sequence ID" value="MDR7089729.1"/>
    <property type="molecule type" value="Genomic_DNA"/>
</dbReference>
<dbReference type="Gene3D" id="1.20.58.2200">
    <property type="match status" value="1"/>
</dbReference>
<reference evidence="4 5" key="1">
    <citation type="submission" date="2023-07" db="EMBL/GenBank/DDBJ databases">
        <title>Sorghum-associated microbial communities from plants grown in Nebraska, USA.</title>
        <authorList>
            <person name="Schachtman D."/>
        </authorList>
    </citation>
    <scope>NUCLEOTIDE SEQUENCE [LARGE SCALE GENOMIC DNA]</scope>
    <source>
        <strain evidence="4 5">BE190</strain>
    </source>
</reference>
<keyword evidence="5" id="KW-1185">Reference proteome</keyword>
<dbReference type="PROSITE" id="PS51782">
    <property type="entry name" value="LYSM"/>
    <property type="match status" value="1"/>
</dbReference>
<proteinExistence type="predicted"/>
<evidence type="ECO:0000256" key="2">
    <source>
        <dbReference type="SAM" id="SignalP"/>
    </source>
</evidence>
<feature type="region of interest" description="Disordered" evidence="1">
    <location>
        <begin position="143"/>
        <end position="190"/>
    </location>
</feature>
<dbReference type="InterPro" id="IPR011990">
    <property type="entry name" value="TPR-like_helical_dom_sf"/>
</dbReference>
<dbReference type="Gene3D" id="3.10.350.10">
    <property type="entry name" value="LysM domain"/>
    <property type="match status" value="1"/>
</dbReference>
<gene>
    <name evidence="4" type="ORF">J2X05_001735</name>
</gene>
<dbReference type="InterPro" id="IPR020011">
    <property type="entry name" value="FimV_C"/>
</dbReference>
<feature type="compositionally biased region" description="Polar residues" evidence="1">
    <location>
        <begin position="143"/>
        <end position="184"/>
    </location>
</feature>
<evidence type="ECO:0000313" key="5">
    <source>
        <dbReference type="Proteomes" id="UP001253595"/>
    </source>
</evidence>
<dbReference type="NCBIfam" id="TIGR03505">
    <property type="entry name" value="FimV_core"/>
    <property type="match status" value="1"/>
</dbReference>
<dbReference type="InterPro" id="IPR057840">
    <property type="entry name" value="FimV_N"/>
</dbReference>
<dbReference type="CDD" id="cd00118">
    <property type="entry name" value="LysM"/>
    <property type="match status" value="1"/>
</dbReference>
<dbReference type="InterPro" id="IPR038440">
    <property type="entry name" value="FimV_C_sf"/>
</dbReference>
<dbReference type="RefSeq" id="WP_310071264.1">
    <property type="nucleotide sequence ID" value="NZ_JAVDVX010000002.1"/>
</dbReference>
<evidence type="ECO:0000256" key="1">
    <source>
        <dbReference type="SAM" id="MobiDB-lite"/>
    </source>
</evidence>
<name>A0ABU1UX09_9GAMM</name>
<dbReference type="InterPro" id="IPR018392">
    <property type="entry name" value="LysM"/>
</dbReference>
<evidence type="ECO:0000259" key="3">
    <source>
        <dbReference type="PROSITE" id="PS51782"/>
    </source>
</evidence>
<dbReference type="InterPro" id="IPR020012">
    <property type="entry name" value="LysM_FimV"/>
</dbReference>
<dbReference type="Gene3D" id="1.25.40.10">
    <property type="entry name" value="Tetratricopeptide repeat domain"/>
    <property type="match status" value="1"/>
</dbReference>
<feature type="compositionally biased region" description="Low complexity" evidence="1">
    <location>
        <begin position="276"/>
        <end position="289"/>
    </location>
</feature>
<feature type="compositionally biased region" description="Low complexity" evidence="1">
    <location>
        <begin position="297"/>
        <end position="307"/>
    </location>
</feature>
<accession>A0ABU1UX09</accession>
<dbReference type="Proteomes" id="UP001253595">
    <property type="component" value="Unassembled WGS sequence"/>
</dbReference>
<feature type="domain" description="LysM" evidence="3">
    <location>
        <begin position="187"/>
        <end position="243"/>
    </location>
</feature>
<sequence>MRLRQLVLACGLTSLVLSPYASALGLGEVKLKSTLNQPLEAEVKLLDTRDLTAEQILVALASPADFERNGVDRLFFYTEFQFQVDLEAADGPKVVITSRSPVREPYLNFLIEARWTAGRLLREYTLLMDLPTFDDGGATQAVQTAVTSNKSQQPRSTTSTPKATSDSGYTSEPRQVPSARQPSLSGDEYEVRSNDTLWEVALRARPDSSVSVHQSMMALYRANPEAFINGNINRLRRGQVLRVPDASEMKSLNKSEAVSQFAQATGDSNSGAQLNASRRTSSTRAESTEVSGRVKLAAPSAGTASTGQGSGANDGAGKALESELAVTLEELDKSKAENTELSSRVKDLEAQIETMERLVEVSNEKLRALQVAAGQAASSPAEVAEAPIVAEPVAAVADVASSEAVVASSEAAASSVAAVAPPQPAPPKKVIVPPKPEPTLADTAVENAPWIGLGILGLAGAGYFAYRRRKQAEEQQAEEQDDVFAMDDSAGDNEEVADEATHFNETDETSLFDEPNETTAVAETGDVVGEADIYIAYGKLDQAEEMLLNALQKDPDSADIRMKLLEVYSQQQNGPAFDKHYAALLPLAGGALLARASELREGISGAGEFDPAASVANEAQDADLDQFSLDDFNLDDDLSVAPVATASEPTSFDFDLDLDDDESNLSSAIADAPAAVENEFELDFDDDLAAEAEDLSELSLALDNLDADTLPEDLEVKAPSIEDGFNFDLDDDLELSESAVEESAELVAAESESLEVAADDFNLDMNVDDVDLAALDHEMESLDVDFDDDLLGEDGDLGIEDLDLSDVKSAQDEISTSKLSLTDDLDKPETSMGFELDDDLVDFGVDDNAEDLEVDLAGDTEALAEASADELLPDFDLGDDDTFSFEEDALADGDLDLAALEDDLGELSESTEFDGADFAVADDIVDLELQDEIPSRPEPVQESPAVIADEAALVDAEEEHDEDLFAQALSDFSGDSDDIDLNEFSSDEAALADLSDDDMDAELDFLADADEAATKLDLARAYIDMGDSEGAKDILSEVLGEGNDEQRKEANELLGRIG</sequence>
<organism evidence="4 5">
    <name type="scientific">Cellvibrio fibrivorans</name>
    <dbReference type="NCBI Taxonomy" id="126350"/>
    <lineage>
        <taxon>Bacteria</taxon>
        <taxon>Pseudomonadati</taxon>
        <taxon>Pseudomonadota</taxon>
        <taxon>Gammaproteobacteria</taxon>
        <taxon>Cellvibrionales</taxon>
        <taxon>Cellvibrionaceae</taxon>
        <taxon>Cellvibrio</taxon>
    </lineage>
</organism>
<keyword evidence="2" id="KW-0732">Signal</keyword>
<dbReference type="InterPro" id="IPR036779">
    <property type="entry name" value="LysM_dom_sf"/>
</dbReference>
<feature type="chain" id="PRO_5047454465" evidence="2">
    <location>
        <begin position="24"/>
        <end position="1058"/>
    </location>
</feature>